<dbReference type="WBParaSite" id="TREG1_48340.1">
    <property type="protein sequence ID" value="TREG1_48340.1"/>
    <property type="gene ID" value="TREG1_48340"/>
</dbReference>
<evidence type="ECO:0000259" key="3">
    <source>
        <dbReference type="PROSITE" id="PS50011"/>
    </source>
</evidence>
<dbReference type="PROSITE" id="PS50011">
    <property type="entry name" value="PROTEIN_KINASE_DOM"/>
    <property type="match status" value="1"/>
</dbReference>
<dbReference type="Pfam" id="PF00069">
    <property type="entry name" value="Pkinase"/>
    <property type="match status" value="1"/>
</dbReference>
<name>A0AA85JSB6_TRIRE</name>
<dbReference type="SMART" id="SM00220">
    <property type="entry name" value="S_TKc"/>
    <property type="match status" value="1"/>
</dbReference>
<dbReference type="Gene3D" id="1.10.510.10">
    <property type="entry name" value="Transferase(Phosphotransferase) domain 1"/>
    <property type="match status" value="1"/>
</dbReference>
<reference evidence="5" key="2">
    <citation type="submission" date="2023-11" db="UniProtKB">
        <authorList>
            <consortium name="WormBaseParasite"/>
        </authorList>
    </citation>
    <scope>IDENTIFICATION</scope>
</reference>
<dbReference type="Proteomes" id="UP000050795">
    <property type="component" value="Unassembled WGS sequence"/>
</dbReference>
<dbReference type="SUPFAM" id="SSF56112">
    <property type="entry name" value="Protein kinase-like (PK-like)"/>
    <property type="match status" value="1"/>
</dbReference>
<dbReference type="AlphaFoldDB" id="A0AA85JSB6"/>
<reference evidence="4" key="1">
    <citation type="submission" date="2022-06" db="EMBL/GenBank/DDBJ databases">
        <authorList>
            <person name="Berger JAMES D."/>
            <person name="Berger JAMES D."/>
        </authorList>
    </citation>
    <scope>NUCLEOTIDE SEQUENCE [LARGE SCALE GENOMIC DNA]</scope>
</reference>
<keyword evidence="2" id="KW-0067">ATP-binding</keyword>
<dbReference type="SUPFAM" id="SSF48371">
    <property type="entry name" value="ARM repeat"/>
    <property type="match status" value="1"/>
</dbReference>
<dbReference type="PANTHER" id="PTHR24363">
    <property type="entry name" value="SERINE/THREONINE PROTEIN KINASE"/>
    <property type="match status" value="1"/>
</dbReference>
<dbReference type="InterPro" id="IPR016024">
    <property type="entry name" value="ARM-type_fold"/>
</dbReference>
<dbReference type="InterPro" id="IPR011009">
    <property type="entry name" value="Kinase-like_dom_sf"/>
</dbReference>
<dbReference type="PANTHER" id="PTHR24363:SF6">
    <property type="entry name" value="SH3 DOMAIN BINDING KINASE FAMILY, MEMBER 3"/>
    <property type="match status" value="1"/>
</dbReference>
<evidence type="ECO:0000256" key="1">
    <source>
        <dbReference type="ARBA" id="ARBA00022741"/>
    </source>
</evidence>
<dbReference type="InterPro" id="IPR000719">
    <property type="entry name" value="Prot_kinase_dom"/>
</dbReference>
<sequence>MLEPDHKHVASIFSHYEVTENLGKGCQGVSYKLRRLDSSEFFVLKMIECRSLRHAYLLFDECVQLQNFTHAFVSKIMEVRVTINSQNSAIYLCVIRRYIDAPSVESIVQENIGKSRVKWELIYKVFGSVLDVMSSVARLKYASLYLHPRNIFVNETTFCITDVWGPNLMKYIRGTDVFVQSFEQIINPDLLSEIPIECPQDEFSRRRLPRYIQWCAPEVSRFESTGNVDVWGLGCILTILIYVKYLLKGEHISAVNLLKTKEDAFSQKLSSKEMETHKELLTLISKMMKINPNERITLSDLLKDVFVQALLKQTNSESIMRTKRLIVTEADRPFPINHSEDIKMTYLINNWKHENCAQKAVCWFAECIGVDKDIKLPSELPFLLFKLMHLHQYNLSIVTSCLTILVHAVETGQMECLLTRTRYTCADGSDIMKILPKEINDLKKFWKTKNLNTVLSVMRKYFYHTSIQNLGFSFFDYLINAKHFTVNMDIVQGYLKTYDSIFKKLRKINLSRHIIEMMKCESKENIKIAINYLWKFCIYEPIAQDMAKADALSITIEFMQSNYTDCEIYTNGSLVIVSLLQIEFVANQIVKYNNLVPMLLRGLIIFKALPNTIWSICLCLQIVINLSEEFALQFISEIDEIAPMEDGFDILYSIYKNHYDNTNVIEALLKPIKSVLQYESY</sequence>
<dbReference type="Gene3D" id="3.30.200.20">
    <property type="entry name" value="Phosphorylase Kinase, domain 1"/>
    <property type="match status" value="1"/>
</dbReference>
<dbReference type="GO" id="GO:0005524">
    <property type="term" value="F:ATP binding"/>
    <property type="evidence" value="ECO:0007669"/>
    <property type="project" value="UniProtKB-KW"/>
</dbReference>
<accession>A0AA85JSB6</accession>
<protein>
    <recommendedName>
        <fullName evidence="3">Protein kinase domain-containing protein</fullName>
    </recommendedName>
</protein>
<keyword evidence="1" id="KW-0547">Nucleotide-binding</keyword>
<evidence type="ECO:0000313" key="4">
    <source>
        <dbReference type="Proteomes" id="UP000050795"/>
    </source>
</evidence>
<proteinExistence type="predicted"/>
<keyword evidence="4" id="KW-1185">Reference proteome</keyword>
<dbReference type="GO" id="GO:0004674">
    <property type="term" value="F:protein serine/threonine kinase activity"/>
    <property type="evidence" value="ECO:0007669"/>
    <property type="project" value="TreeGrafter"/>
</dbReference>
<feature type="domain" description="Protein kinase" evidence="3">
    <location>
        <begin position="16"/>
        <end position="307"/>
    </location>
</feature>
<evidence type="ECO:0000256" key="2">
    <source>
        <dbReference type="ARBA" id="ARBA00022840"/>
    </source>
</evidence>
<evidence type="ECO:0000313" key="5">
    <source>
        <dbReference type="WBParaSite" id="TREG1_48340.1"/>
    </source>
</evidence>
<organism evidence="4 5">
    <name type="scientific">Trichobilharzia regenti</name>
    <name type="common">Nasal bird schistosome</name>
    <dbReference type="NCBI Taxonomy" id="157069"/>
    <lineage>
        <taxon>Eukaryota</taxon>
        <taxon>Metazoa</taxon>
        <taxon>Spiralia</taxon>
        <taxon>Lophotrochozoa</taxon>
        <taxon>Platyhelminthes</taxon>
        <taxon>Trematoda</taxon>
        <taxon>Digenea</taxon>
        <taxon>Strigeidida</taxon>
        <taxon>Schistosomatoidea</taxon>
        <taxon>Schistosomatidae</taxon>
        <taxon>Trichobilharzia</taxon>
    </lineage>
</organism>